<name>A0A2T4ZIH1_9HYPH</name>
<dbReference type="PANTHER" id="PTHR43019">
    <property type="entry name" value="SERINE ENDOPROTEASE DEGS"/>
    <property type="match status" value="1"/>
</dbReference>
<dbReference type="Pfam" id="PF13365">
    <property type="entry name" value="Trypsin_2"/>
    <property type="match status" value="1"/>
</dbReference>
<dbReference type="Gene3D" id="2.40.10.120">
    <property type="match status" value="1"/>
</dbReference>
<dbReference type="OrthoDB" id="9758917at2"/>
<comment type="caution">
    <text evidence="1">The sequence shown here is derived from an EMBL/GenBank/DDBJ whole genome shotgun (WGS) entry which is preliminary data.</text>
</comment>
<evidence type="ECO:0000313" key="2">
    <source>
        <dbReference type="Proteomes" id="UP000241808"/>
    </source>
</evidence>
<dbReference type="SUPFAM" id="SSF50494">
    <property type="entry name" value="Trypsin-like serine proteases"/>
    <property type="match status" value="1"/>
</dbReference>
<protein>
    <submittedName>
        <fullName evidence="1">Trypsin-like peptidase</fullName>
    </submittedName>
</protein>
<dbReference type="EMBL" id="PZZL01000001">
    <property type="protein sequence ID" value="PTM61764.1"/>
    <property type="molecule type" value="Genomic_DNA"/>
</dbReference>
<accession>A0A2T4ZIH1</accession>
<organism evidence="1 2">
    <name type="scientific">Phreatobacter oligotrophus</name>
    <dbReference type="NCBI Taxonomy" id="1122261"/>
    <lineage>
        <taxon>Bacteria</taxon>
        <taxon>Pseudomonadati</taxon>
        <taxon>Pseudomonadota</taxon>
        <taxon>Alphaproteobacteria</taxon>
        <taxon>Hyphomicrobiales</taxon>
        <taxon>Phreatobacteraceae</taxon>
        <taxon>Phreatobacter</taxon>
    </lineage>
</organism>
<dbReference type="AlphaFoldDB" id="A0A2T4ZIH1"/>
<sequence>MFALTTSARMLRAIILALVLLPMPTRGQDIQQALSSVVLVVARECASAQGAKAGSGFVWRDQTTVVTAFHVVTNCQSLSVRTSAGSVPAQLDRVLVDADLAMLRLASPLPAAPLNAAPSSPSAGDEVVVLGFPLNVPTPDSRFLRIVHATPNARRLRSLLPADAAGEIERAGIPSLDIEILRIDGNILPGHSGGPIVNRVGQVVGIGSGGLQSGAVGVGWAVSSRYLNGLPSGLAGRDAPAIAATSFGFRAPAPDQRFPQVTCGDLSVYRSHTATLAQLVASNDDPAGLNYLAQFAGYAPDELQQLRFTVYVEPGSGLSLVVPENTILFPDPQGCSASFVPNGGIFLRVMVGRAPNNQTAYQRFSPGFQPRHLQWVPYVPFSYTAPRTRPDGTEVYRHAGVSAPMGLGESFRTVIHRRETFGAIEVNNYALNPTLEFQCRNLGPAMMQVPNCTSYFQFKRFWAAMVLGAHLTTMPPI</sequence>
<dbReference type="PANTHER" id="PTHR43019:SF46">
    <property type="entry name" value="SERINE PROTEASE"/>
    <property type="match status" value="1"/>
</dbReference>
<proteinExistence type="predicted"/>
<dbReference type="RefSeq" id="WP_108174210.1">
    <property type="nucleotide sequence ID" value="NZ_PZZL01000001.1"/>
</dbReference>
<reference evidence="1 2" key="1">
    <citation type="submission" date="2018-04" db="EMBL/GenBank/DDBJ databases">
        <title>Genomic Encyclopedia of Archaeal and Bacterial Type Strains, Phase II (KMG-II): from individual species to whole genera.</title>
        <authorList>
            <person name="Goeker M."/>
        </authorList>
    </citation>
    <scope>NUCLEOTIDE SEQUENCE [LARGE SCALE GENOMIC DNA]</scope>
    <source>
        <strain evidence="1 2">DSM 25521</strain>
    </source>
</reference>
<evidence type="ECO:0000313" key="1">
    <source>
        <dbReference type="EMBL" id="PTM61764.1"/>
    </source>
</evidence>
<dbReference type="InterPro" id="IPR009003">
    <property type="entry name" value="Peptidase_S1_PA"/>
</dbReference>
<dbReference type="Proteomes" id="UP000241808">
    <property type="component" value="Unassembled WGS sequence"/>
</dbReference>
<gene>
    <name evidence="1" type="ORF">C8P69_101435</name>
</gene>
<keyword evidence="2" id="KW-1185">Reference proteome</keyword>